<dbReference type="Pfam" id="PF07992">
    <property type="entry name" value="Pyr_redox_2"/>
    <property type="match status" value="1"/>
</dbReference>
<evidence type="ECO:0000259" key="3">
    <source>
        <dbReference type="Pfam" id="PF07992"/>
    </source>
</evidence>
<dbReference type="Gene3D" id="3.50.50.60">
    <property type="entry name" value="FAD/NAD(P)-binding domain"/>
    <property type="match status" value="2"/>
</dbReference>
<gene>
    <name evidence="4" type="ORF">PQ465_08660</name>
</gene>
<accession>A0ABY7WLF1</accession>
<dbReference type="PRINTS" id="PR00469">
    <property type="entry name" value="PNDRDTASEII"/>
</dbReference>
<keyword evidence="5" id="KW-1185">Reference proteome</keyword>
<sequence length="303" mass="33169">MKNSIYDTIIIGGSYAGLSAGLALARFRRSVLIIDDGNPCNKNSKESHNFVAHDGESSSSIIKTVKSQLLQYETVHFLQDTVGEARALPNYCTVVLRNGKLVYGKKLLLACGIQDLLPPINGFGACWGISIIDCPYCHGYEFRNKKAVILGPAKKAKKIAALLKPLHTEIALIEPSPALKQEEETNISDDLQVNNTYNAINSIQHKNGMVHAILFHNGESKPADLIYAPRPFKLSGDLHAQLGCKETKHGYIRVNKKQQTSVRHVYACGDNSNLLRSISSAVYSGTKAGMMINSTLAVESHHK</sequence>
<dbReference type="InterPro" id="IPR050097">
    <property type="entry name" value="Ferredoxin-NADP_redctase_2"/>
</dbReference>
<dbReference type="InterPro" id="IPR023753">
    <property type="entry name" value="FAD/NAD-binding_dom"/>
</dbReference>
<dbReference type="SUPFAM" id="SSF51905">
    <property type="entry name" value="FAD/NAD(P)-binding domain"/>
    <property type="match status" value="1"/>
</dbReference>
<evidence type="ECO:0000256" key="1">
    <source>
        <dbReference type="ARBA" id="ARBA00022630"/>
    </source>
</evidence>
<feature type="domain" description="FAD/NAD(P)-binding" evidence="3">
    <location>
        <begin position="6"/>
        <end position="285"/>
    </location>
</feature>
<evidence type="ECO:0000313" key="4">
    <source>
        <dbReference type="EMBL" id="WDF70432.1"/>
    </source>
</evidence>
<reference evidence="4 5" key="1">
    <citation type="submission" date="2023-02" db="EMBL/GenBank/DDBJ databases">
        <title>Genome sequence of Sphingobacterium sp. KACC 22765.</title>
        <authorList>
            <person name="Kim S."/>
            <person name="Heo J."/>
            <person name="Kwon S.-W."/>
        </authorList>
    </citation>
    <scope>NUCLEOTIDE SEQUENCE [LARGE SCALE GENOMIC DNA]</scope>
    <source>
        <strain evidence="4 5">KACC 22765</strain>
    </source>
</reference>
<dbReference type="PRINTS" id="PR00368">
    <property type="entry name" value="FADPNR"/>
</dbReference>
<dbReference type="Proteomes" id="UP001221558">
    <property type="component" value="Chromosome"/>
</dbReference>
<proteinExistence type="predicted"/>
<dbReference type="PANTHER" id="PTHR48105">
    <property type="entry name" value="THIOREDOXIN REDUCTASE 1-RELATED-RELATED"/>
    <property type="match status" value="1"/>
</dbReference>
<dbReference type="EMBL" id="CP117880">
    <property type="protein sequence ID" value="WDF70432.1"/>
    <property type="molecule type" value="Genomic_DNA"/>
</dbReference>
<organism evidence="4 5">
    <name type="scientific">Sphingobacterium oryzagri</name>
    <dbReference type="NCBI Taxonomy" id="3025669"/>
    <lineage>
        <taxon>Bacteria</taxon>
        <taxon>Pseudomonadati</taxon>
        <taxon>Bacteroidota</taxon>
        <taxon>Sphingobacteriia</taxon>
        <taxon>Sphingobacteriales</taxon>
        <taxon>Sphingobacteriaceae</taxon>
        <taxon>Sphingobacterium</taxon>
    </lineage>
</organism>
<evidence type="ECO:0000256" key="2">
    <source>
        <dbReference type="ARBA" id="ARBA00023002"/>
    </source>
</evidence>
<protein>
    <submittedName>
        <fullName evidence="4">NAD(P)/FAD-dependent oxidoreductase</fullName>
    </submittedName>
</protein>
<keyword evidence="2" id="KW-0560">Oxidoreductase</keyword>
<name>A0ABY7WLF1_9SPHI</name>
<evidence type="ECO:0000313" key="5">
    <source>
        <dbReference type="Proteomes" id="UP001221558"/>
    </source>
</evidence>
<dbReference type="InterPro" id="IPR036188">
    <property type="entry name" value="FAD/NAD-bd_sf"/>
</dbReference>
<dbReference type="RefSeq" id="WP_274269141.1">
    <property type="nucleotide sequence ID" value="NZ_CP117880.1"/>
</dbReference>
<keyword evidence="1" id="KW-0285">Flavoprotein</keyword>